<organism evidence="1 2">
    <name type="scientific">Ophiocordyceps unilateralis</name>
    <name type="common">Zombie-ant fungus</name>
    <name type="synonym">Torrubia unilateralis</name>
    <dbReference type="NCBI Taxonomy" id="268505"/>
    <lineage>
        <taxon>Eukaryota</taxon>
        <taxon>Fungi</taxon>
        <taxon>Dikarya</taxon>
        <taxon>Ascomycota</taxon>
        <taxon>Pezizomycotina</taxon>
        <taxon>Sordariomycetes</taxon>
        <taxon>Hypocreomycetidae</taxon>
        <taxon>Hypocreales</taxon>
        <taxon>Ophiocordycipitaceae</taxon>
        <taxon>Ophiocordyceps</taxon>
    </lineage>
</organism>
<gene>
    <name evidence="1" type="ORF">XA68_15355</name>
</gene>
<name>A0A2A9PMC7_OPHUN</name>
<dbReference type="SUPFAM" id="SSF52540">
    <property type="entry name" value="P-loop containing nucleoside triphosphate hydrolases"/>
    <property type="match status" value="1"/>
</dbReference>
<dbReference type="Proteomes" id="UP000037136">
    <property type="component" value="Unassembled WGS sequence"/>
</dbReference>
<proteinExistence type="predicted"/>
<protein>
    <recommendedName>
        <fullName evidence="3">Zona occludens toxin N-terminal domain-containing protein</fullName>
    </recommendedName>
</protein>
<evidence type="ECO:0000313" key="1">
    <source>
        <dbReference type="EMBL" id="PFH62032.1"/>
    </source>
</evidence>
<dbReference type="OrthoDB" id="2316594at2759"/>
<dbReference type="AlphaFoldDB" id="A0A2A9PMC7"/>
<evidence type="ECO:0000313" key="2">
    <source>
        <dbReference type="Proteomes" id="UP000037136"/>
    </source>
</evidence>
<dbReference type="STRING" id="268505.A0A2A9PMC7"/>
<keyword evidence="2" id="KW-1185">Reference proteome</keyword>
<dbReference type="EMBL" id="LAZP02000044">
    <property type="protein sequence ID" value="PFH62032.1"/>
    <property type="molecule type" value="Genomic_DNA"/>
</dbReference>
<dbReference type="Gene3D" id="3.40.50.300">
    <property type="entry name" value="P-loop containing nucleotide triphosphate hydrolases"/>
    <property type="match status" value="1"/>
</dbReference>
<reference evidence="1 2" key="2">
    <citation type="journal article" date="2017" name="Sci. Rep.">
        <title>Ant-infecting Ophiocordyceps genomes reveal a high diversity of potential behavioral manipulation genes and a possible major role for enterotoxins.</title>
        <authorList>
            <person name="de Bekker C."/>
            <person name="Ohm R.A."/>
            <person name="Evans H.C."/>
            <person name="Brachmann A."/>
            <person name="Hughes D.P."/>
        </authorList>
    </citation>
    <scope>NUCLEOTIDE SEQUENCE [LARGE SCALE GENOMIC DNA]</scope>
    <source>
        <strain evidence="1 2">SC16a</strain>
    </source>
</reference>
<sequence length="532" mass="58684">MADQKLTFTKEPQGNLSELFSHLHLLRPDEEDEGTTYDNEIAASPIFTEAVRRHGQGQKRPLFSQYGLLGGQTNKMEKQNNMFTGSLTTAYKDPRIFHNVSAPSSVFICGSQGSGKSHSLSCLLENCLLPSEAGVLPHPLTGLVLHYDSFVSDAAAASPCEAANLASHSAVQVRVLCPPTNMVNIQSIYSRLPHVKVEQLQIDEQHLNTKRMLDLMAISSIQGGGMPLYLHVVTRILRELRIQQQTSRRAFNYAAFRRALLSQDNMTPGQMAPLQQRLDTLESFMVKRQVVEAAGVGPKQNKATSSLPDKGNSWIPKAGQLTIVDLSCPCVTPDAACALFNICVSLFLEQDNNIGRVIGLDEAHKYMTQSEESASASLTETLLSTIRLQRHLGTRVIISTQEPTVSPKLLDLCSITIVHRFTSPVWLRSLKQHLATDGMLDNENHGSVVDVEDESSQPDLERELLREILALRQGEALLFSPNSIIDVSQREGEGSREKSLGAIQLTKLGSRAIKIRVRKRMTQDGGRTVMAE</sequence>
<accession>A0A2A9PMC7</accession>
<dbReference type="InterPro" id="IPR027417">
    <property type="entry name" value="P-loop_NTPase"/>
</dbReference>
<comment type="caution">
    <text evidence="1">The sequence shown here is derived from an EMBL/GenBank/DDBJ whole genome shotgun (WGS) entry which is preliminary data.</text>
</comment>
<reference evidence="1 2" key="1">
    <citation type="journal article" date="2015" name="BMC Genomics">
        <title>Gene expression during zombie ant biting behavior reflects the complexity underlying fungal parasitic behavioral manipulation.</title>
        <authorList>
            <person name="de Bekker C."/>
            <person name="Ohm R.A."/>
            <person name="Loreto R.G."/>
            <person name="Sebastian A."/>
            <person name="Albert I."/>
            <person name="Merrow M."/>
            <person name="Brachmann A."/>
            <person name="Hughes D.P."/>
        </authorList>
    </citation>
    <scope>NUCLEOTIDE SEQUENCE [LARGE SCALE GENOMIC DNA]</scope>
    <source>
        <strain evidence="1 2">SC16a</strain>
    </source>
</reference>
<evidence type="ECO:0008006" key="3">
    <source>
        <dbReference type="Google" id="ProtNLM"/>
    </source>
</evidence>